<comment type="caution">
    <text evidence="3">The sequence shown here is derived from an EMBL/GenBank/DDBJ whole genome shotgun (WGS) entry which is preliminary data.</text>
</comment>
<feature type="compositionally biased region" description="Pro residues" evidence="1">
    <location>
        <begin position="240"/>
        <end position="250"/>
    </location>
</feature>
<keyword evidence="2" id="KW-1133">Transmembrane helix</keyword>
<feature type="compositionally biased region" description="Low complexity" evidence="1">
    <location>
        <begin position="525"/>
        <end position="540"/>
    </location>
</feature>
<organism evidence="3 4">
    <name type="scientific">Streptomyces indiaensis</name>
    <dbReference type="NCBI Taxonomy" id="284033"/>
    <lineage>
        <taxon>Bacteria</taxon>
        <taxon>Bacillati</taxon>
        <taxon>Actinomycetota</taxon>
        <taxon>Actinomycetes</taxon>
        <taxon>Kitasatosporales</taxon>
        <taxon>Streptomycetaceae</taxon>
        <taxon>Streptomyces</taxon>
    </lineage>
</organism>
<feature type="compositionally biased region" description="Pro residues" evidence="1">
    <location>
        <begin position="541"/>
        <end position="552"/>
    </location>
</feature>
<keyword evidence="2" id="KW-0812">Transmembrane</keyword>
<keyword evidence="2" id="KW-0472">Membrane</keyword>
<feature type="region of interest" description="Disordered" evidence="1">
    <location>
        <begin position="229"/>
        <end position="250"/>
    </location>
</feature>
<name>A0ABN3DGF3_9ACTN</name>
<gene>
    <name evidence="3" type="ORF">GCM10010104_22980</name>
</gene>
<keyword evidence="4" id="KW-1185">Reference proteome</keyword>
<evidence type="ECO:0000313" key="4">
    <source>
        <dbReference type="Proteomes" id="UP001501474"/>
    </source>
</evidence>
<feature type="transmembrane region" description="Helical" evidence="2">
    <location>
        <begin position="16"/>
        <end position="35"/>
    </location>
</feature>
<accession>A0ABN3DGF3</accession>
<dbReference type="Gene3D" id="2.60.40.10">
    <property type="entry name" value="Immunoglobulins"/>
    <property type="match status" value="1"/>
</dbReference>
<feature type="region of interest" description="Disordered" evidence="1">
    <location>
        <begin position="519"/>
        <end position="568"/>
    </location>
</feature>
<dbReference type="SUPFAM" id="SSF53300">
    <property type="entry name" value="vWA-like"/>
    <property type="match status" value="1"/>
</dbReference>
<dbReference type="Gene3D" id="3.40.50.410">
    <property type="entry name" value="von Willebrand factor, type A domain"/>
    <property type="match status" value="1"/>
</dbReference>
<feature type="region of interest" description="Disordered" evidence="1">
    <location>
        <begin position="433"/>
        <end position="461"/>
    </location>
</feature>
<dbReference type="Proteomes" id="UP001501474">
    <property type="component" value="Unassembled WGS sequence"/>
</dbReference>
<evidence type="ECO:0008006" key="5">
    <source>
        <dbReference type="Google" id="ProtNLM"/>
    </source>
</evidence>
<protein>
    <recommendedName>
        <fullName evidence="5">VWFA domain-containing protein</fullName>
    </recommendedName>
</protein>
<evidence type="ECO:0000313" key="3">
    <source>
        <dbReference type="EMBL" id="GAA2229441.1"/>
    </source>
</evidence>
<evidence type="ECO:0000256" key="1">
    <source>
        <dbReference type="SAM" id="MobiDB-lite"/>
    </source>
</evidence>
<sequence>MTVDSPPRPRRGARRVLVVSVVVALMAGVGAFFVLRAVPDYRTAFVVDTSSVKNGKQFLAVTDAVASAAQNSADGDSLSLRRFGGACGDGRNTAAVVGPGTGHAQRISTSAHALSPSGKPTLQSGLLAGIDDFSGYYPFRGSKRNRIIVVTSHGVDACTADQAAVRATVRSKAADSGVQVDVRFVGYRVPQRERRPLARLAEVTGAAEPHYTDTPAELTETLRQLTVPGSPEVKHIDVPSTPPTSPPPRPARLTLSAATLKPGGTCTATASGFKPGEPVAFTWTGPSGGSAGTFTAGRTGEAVARIHGVHKPGWYTVRVRGKHSARTASALLRVLKADNPRPRPSPKLVLNPTTVRAGEATTATASGFRPGEIVDIWMGPWGHSGSYAHEKANASGVAVGRLGEDWGEPGSIQGVRAVGTESGRQAHAELRYEKEKPTGPLTAQASPDPVAPGGTVTVTGSGFAPRRAVQYSSDLFPGNATSASGTGSIEFTATVPADATAGDYVLHLTQTASGSTLTVPVRVKSTAPAPTPTRTSTSRPSPGPAATPPVPARAPEGRDGADRHVTGR</sequence>
<dbReference type="EMBL" id="BAAART010000052">
    <property type="protein sequence ID" value="GAA2229441.1"/>
    <property type="molecule type" value="Genomic_DNA"/>
</dbReference>
<dbReference type="InterPro" id="IPR013783">
    <property type="entry name" value="Ig-like_fold"/>
</dbReference>
<proteinExistence type="predicted"/>
<dbReference type="RefSeq" id="WP_234848104.1">
    <property type="nucleotide sequence ID" value="NZ_BAAART010000052.1"/>
</dbReference>
<reference evidence="3 4" key="1">
    <citation type="journal article" date="2019" name="Int. J. Syst. Evol. Microbiol.">
        <title>The Global Catalogue of Microorganisms (GCM) 10K type strain sequencing project: providing services to taxonomists for standard genome sequencing and annotation.</title>
        <authorList>
            <consortium name="The Broad Institute Genomics Platform"/>
            <consortium name="The Broad Institute Genome Sequencing Center for Infectious Disease"/>
            <person name="Wu L."/>
            <person name="Ma J."/>
        </authorList>
    </citation>
    <scope>NUCLEOTIDE SEQUENCE [LARGE SCALE GENOMIC DNA]</scope>
    <source>
        <strain evidence="3 4">JCM 3053</strain>
    </source>
</reference>
<dbReference type="InterPro" id="IPR036465">
    <property type="entry name" value="vWFA_dom_sf"/>
</dbReference>
<evidence type="ECO:0000256" key="2">
    <source>
        <dbReference type="SAM" id="Phobius"/>
    </source>
</evidence>
<feature type="compositionally biased region" description="Basic and acidic residues" evidence="1">
    <location>
        <begin position="555"/>
        <end position="568"/>
    </location>
</feature>